<dbReference type="PIRSF" id="PIRSF005788">
    <property type="entry name" value="NifK"/>
    <property type="match status" value="1"/>
</dbReference>
<dbReference type="EMBL" id="PIUM01000041">
    <property type="protein sequence ID" value="PKU21901.1"/>
    <property type="molecule type" value="Genomic_DNA"/>
</dbReference>
<organism evidence="1 2">
    <name type="scientific">Telmatospirillum siberiense</name>
    <dbReference type="NCBI Taxonomy" id="382514"/>
    <lineage>
        <taxon>Bacteria</taxon>
        <taxon>Pseudomonadati</taxon>
        <taxon>Pseudomonadota</taxon>
        <taxon>Alphaproteobacteria</taxon>
        <taxon>Rhodospirillales</taxon>
        <taxon>Rhodospirillaceae</taxon>
        <taxon>Telmatospirillum</taxon>
    </lineage>
</organism>
<proteinExistence type="predicted"/>
<evidence type="ECO:0000313" key="1">
    <source>
        <dbReference type="EMBL" id="PKU21901.1"/>
    </source>
</evidence>
<dbReference type="NCBIfam" id="TIGR02935">
    <property type="entry name" value="NifX-associated nitrogen fixation protein"/>
    <property type="match status" value="1"/>
</dbReference>
<name>A0A2N3PNC1_9PROT</name>
<comment type="caution">
    <text evidence="1">The sequence shown here is derived from an EMBL/GenBank/DDBJ whole genome shotgun (WGS) entry which is preliminary data.</text>
</comment>
<keyword evidence="2" id="KW-1185">Reference proteome</keyword>
<evidence type="ECO:0000313" key="2">
    <source>
        <dbReference type="Proteomes" id="UP000233293"/>
    </source>
</evidence>
<protein>
    <recommendedName>
        <fullName evidence="3">NifX-associated nitrogen fixation protein</fullName>
    </recommendedName>
</protein>
<dbReference type="RefSeq" id="WP_101253234.1">
    <property type="nucleotide sequence ID" value="NZ_PIUM01000041.1"/>
</dbReference>
<sequence>MSDVLTADAEADAQALQSPFLRALISLIRAQDRFGTWDKKDEGQLLAEYVIDKEKRKLIPIVGDPDPDQLSRLEWFYGAVGLQVESRTGVMASPIMQMSHEGFGRMVVTAGRLVVINKHLRDVHRFGFPSLAKLAAEGAKVVDDAVAWIEKHPDVAKA</sequence>
<reference evidence="2" key="1">
    <citation type="submission" date="2017-12" db="EMBL/GenBank/DDBJ databases">
        <title>Draft genome sequence of Telmatospirillum siberiense 26-4b1T, an acidotolerant peatland alphaproteobacterium potentially involved in sulfur cycling.</title>
        <authorList>
            <person name="Hausmann B."/>
            <person name="Pjevac P."/>
            <person name="Schreck K."/>
            <person name="Herbold C.W."/>
            <person name="Daims H."/>
            <person name="Wagner M."/>
            <person name="Pester M."/>
            <person name="Loy A."/>
        </authorList>
    </citation>
    <scope>NUCLEOTIDE SEQUENCE [LARGE SCALE GENOMIC DNA]</scope>
    <source>
        <strain evidence="2">26-4b1</strain>
    </source>
</reference>
<dbReference type="InterPro" id="IPR004952">
    <property type="entry name" value="NifX-assoc_nitrogen_fix"/>
</dbReference>
<gene>
    <name evidence="1" type="ORF">CWS72_24225</name>
</gene>
<dbReference type="AlphaFoldDB" id="A0A2N3PNC1"/>
<dbReference type="Proteomes" id="UP000233293">
    <property type="component" value="Unassembled WGS sequence"/>
</dbReference>
<dbReference type="Pfam" id="PF03270">
    <property type="entry name" value="DUF269"/>
    <property type="match status" value="1"/>
</dbReference>
<dbReference type="OrthoDB" id="9808545at2"/>
<accession>A0A2N3PNC1</accession>
<dbReference type="Gene3D" id="1.10.3100.20">
    <property type="entry name" value="Protein of unknown function DUF269"/>
    <property type="match status" value="1"/>
</dbReference>
<evidence type="ECO:0008006" key="3">
    <source>
        <dbReference type="Google" id="ProtNLM"/>
    </source>
</evidence>